<dbReference type="Gene3D" id="1.10.287.210">
    <property type="match status" value="1"/>
</dbReference>
<dbReference type="Gene3D" id="3.90.310.10">
    <property type="entry name" value="ENV polyprotein, receptor-binding domain"/>
    <property type="match status" value="1"/>
</dbReference>
<dbReference type="SUPFAM" id="SSF58069">
    <property type="entry name" value="Virus ectodomain"/>
    <property type="match status" value="1"/>
</dbReference>
<sequence length="521" mass="57849">MGHYPQIWNSLQQPGPGDYIRLQKGSEDVTCPGDGRGSWEEDDAPTGRDGWPLCNPVKISFTSEGMKYKEWERGVTSGGRIYAAGYDYGNIFITRKVALPPSPPLGPNSKVVQYSFLQSRTSTPHPLLSLLNSTFSFLNASQPNWTTSCWLCASAVPPFYEAVGSIKTPSMNKSDSNCRWRNGTQTLHSLTGTGRCLGNVPHNYSSYCDNTTTLYNGMHYVSIWQPYNNSDKHRENFTTSFKDFFFLPGPNSWWACSTGLTACVHGPTLASQQGFCIQVQILPKILYYPPDQMLQQCSSPPCLQKRKVVTALTLSILLGLGVAGASTGVTALFTGRQQYDSLRLDIDTDLERIETSITHLQESLTSLSEVVLQNRRGLDLLFLQEGGLCVALREECCFYADHSGIVGDSMDKLREGLARRRREHAEQQSWYQNMFNLSPWLTTLLSAIAGPLILLLLVCAVAPCVFNRALRFIKTPLATVQAMVLAAPETVELLKAPYQHSSDEEANLQPLHSDNPRVPLM</sequence>
<dbReference type="PANTHER" id="PTHR10424:SF82">
    <property type="entry name" value="ENVELOPE GLYCOPROTEIN-RELATED"/>
    <property type="match status" value="1"/>
</dbReference>
<protein>
    <recommendedName>
        <fullName evidence="5">Envelope glycoprotein</fullName>
    </recommendedName>
</protein>
<feature type="transmembrane region" description="Helical" evidence="2">
    <location>
        <begin position="440"/>
        <end position="466"/>
    </location>
</feature>
<dbReference type="CDD" id="cd09851">
    <property type="entry name" value="HTLV-1-like_HR1-HR2"/>
    <property type="match status" value="1"/>
</dbReference>
<evidence type="ECO:0000256" key="1">
    <source>
        <dbReference type="SAM" id="MobiDB-lite"/>
    </source>
</evidence>
<dbReference type="OrthoDB" id="9633697at2759"/>
<evidence type="ECO:0000313" key="3">
    <source>
        <dbReference type="Ensembl" id="ENSNNAP00000003421.1"/>
    </source>
</evidence>
<dbReference type="GeneTree" id="ENSGT00690000102286"/>
<dbReference type="InterPro" id="IPR018154">
    <property type="entry name" value="TLV/ENV_coat_polyprotein"/>
</dbReference>
<reference evidence="3" key="2">
    <citation type="submission" date="2025-09" db="UniProtKB">
        <authorList>
            <consortium name="Ensembl"/>
        </authorList>
    </citation>
    <scope>IDENTIFICATION</scope>
</reference>
<dbReference type="AlphaFoldDB" id="A0A8C6VAB2"/>
<evidence type="ECO:0000256" key="2">
    <source>
        <dbReference type="SAM" id="Phobius"/>
    </source>
</evidence>
<accession>A0A8C6VAB2</accession>
<keyword evidence="2" id="KW-1133">Transmembrane helix</keyword>
<evidence type="ECO:0008006" key="5">
    <source>
        <dbReference type="Google" id="ProtNLM"/>
    </source>
</evidence>
<feature type="region of interest" description="Disordered" evidence="1">
    <location>
        <begin position="502"/>
        <end position="521"/>
    </location>
</feature>
<keyword evidence="2" id="KW-0812">Transmembrane</keyword>
<dbReference type="OMA" id="PWFTTLI"/>
<proteinExistence type="predicted"/>
<dbReference type="InterPro" id="IPR008981">
    <property type="entry name" value="FMuLV_rcpt-bd"/>
</dbReference>
<feature type="transmembrane region" description="Helical" evidence="2">
    <location>
        <begin position="308"/>
        <end position="333"/>
    </location>
</feature>
<dbReference type="SUPFAM" id="SSF49830">
    <property type="entry name" value="ENV polyprotein, receptor-binding domain"/>
    <property type="match status" value="1"/>
</dbReference>
<keyword evidence="4" id="KW-1185">Reference proteome</keyword>
<dbReference type="Proteomes" id="UP000694559">
    <property type="component" value="Unplaced"/>
</dbReference>
<dbReference type="Ensembl" id="ENSNNAT00000003583.1">
    <property type="protein sequence ID" value="ENSNNAP00000003421.1"/>
    <property type="gene ID" value="ENSNNAG00000002338.1"/>
</dbReference>
<keyword evidence="2" id="KW-0472">Membrane</keyword>
<evidence type="ECO:0000313" key="4">
    <source>
        <dbReference type="Proteomes" id="UP000694559"/>
    </source>
</evidence>
<dbReference type="Pfam" id="PF00429">
    <property type="entry name" value="TLV_coat"/>
    <property type="match status" value="1"/>
</dbReference>
<organism evidence="3 4">
    <name type="scientific">Naja naja</name>
    <name type="common">Indian cobra</name>
    <dbReference type="NCBI Taxonomy" id="35670"/>
    <lineage>
        <taxon>Eukaryota</taxon>
        <taxon>Metazoa</taxon>
        <taxon>Chordata</taxon>
        <taxon>Craniata</taxon>
        <taxon>Vertebrata</taxon>
        <taxon>Euteleostomi</taxon>
        <taxon>Lepidosauria</taxon>
        <taxon>Squamata</taxon>
        <taxon>Bifurcata</taxon>
        <taxon>Unidentata</taxon>
        <taxon>Episquamata</taxon>
        <taxon>Toxicofera</taxon>
        <taxon>Serpentes</taxon>
        <taxon>Colubroidea</taxon>
        <taxon>Elapidae</taxon>
        <taxon>Elapinae</taxon>
        <taxon>Naja</taxon>
    </lineage>
</organism>
<name>A0A8C6VAB2_NAJNA</name>
<dbReference type="PANTHER" id="PTHR10424">
    <property type="entry name" value="VIRAL ENVELOPE PROTEIN"/>
    <property type="match status" value="1"/>
</dbReference>
<reference evidence="3" key="1">
    <citation type="submission" date="2025-08" db="UniProtKB">
        <authorList>
            <consortium name="Ensembl"/>
        </authorList>
    </citation>
    <scope>IDENTIFICATION</scope>
</reference>